<proteinExistence type="predicted"/>
<dbReference type="OrthoDB" id="9802811at2"/>
<sequence length="312" mass="35922">MQSIEEFFLKGLQKSGVCAKLDDDVHTFGFDTFGDSRRWIVALDGFCEDIHFKRSWFSVYEATQKAFLVNISDIIVKNALPKYALLSLVIPRDFTPEHIQEIINATKTMCQKFAIQIVGGDTMCGSRLEFHICIFGQAKCVIPRVVKQKGLSIFCTQDRIHGLGESFRTLKYLLANKDFSDTNFKRHALHRDNLDSMRVHINRFLYPTLRVAFMKRFGKNIKASMDLSDGLLQDVIKLLGGYGMRYSSFLRSMSMGKQKWRLQSGEEYEILFAISPKQKIALHRILKICRIGVLEVGKVTRGRIKTHTKKWH</sequence>
<dbReference type="GO" id="GO:0009030">
    <property type="term" value="F:thiamine-phosphate kinase activity"/>
    <property type="evidence" value="ECO:0007669"/>
    <property type="project" value="InterPro"/>
</dbReference>
<dbReference type="Gene3D" id="3.30.1330.10">
    <property type="entry name" value="PurM-like, N-terminal domain"/>
    <property type="match status" value="1"/>
</dbReference>
<dbReference type="PANTHER" id="PTHR30270:SF0">
    <property type="entry name" value="THIAMINE-MONOPHOSPHATE KINASE"/>
    <property type="match status" value="1"/>
</dbReference>
<dbReference type="GO" id="GO:0009228">
    <property type="term" value="P:thiamine biosynthetic process"/>
    <property type="evidence" value="ECO:0007669"/>
    <property type="project" value="UniProtKB-KW"/>
</dbReference>
<accession>A0A3D8ILC7</accession>
<keyword evidence="3" id="KW-0418">Kinase</keyword>
<dbReference type="EMBL" id="NXLT01000011">
    <property type="protein sequence ID" value="RDU65820.1"/>
    <property type="molecule type" value="Genomic_DNA"/>
</dbReference>
<dbReference type="RefSeq" id="WP_115571632.1">
    <property type="nucleotide sequence ID" value="NZ_NXLT01000011.1"/>
</dbReference>
<name>A0A3D8ILC7_9HELI</name>
<dbReference type="Proteomes" id="UP000256514">
    <property type="component" value="Unassembled WGS sequence"/>
</dbReference>
<dbReference type="InterPro" id="IPR036921">
    <property type="entry name" value="PurM-like_N_sf"/>
</dbReference>
<dbReference type="InterPro" id="IPR006283">
    <property type="entry name" value="ThiL-like"/>
</dbReference>
<dbReference type="PANTHER" id="PTHR30270">
    <property type="entry name" value="THIAMINE-MONOPHOSPHATE KINASE"/>
    <property type="match status" value="1"/>
</dbReference>
<dbReference type="InterPro" id="IPR036676">
    <property type="entry name" value="PurM-like_C_sf"/>
</dbReference>
<comment type="caution">
    <text evidence="3">The sequence shown here is derived from an EMBL/GenBank/DDBJ whole genome shotgun (WGS) entry which is preliminary data.</text>
</comment>
<keyword evidence="3" id="KW-0808">Transferase</keyword>
<feature type="domain" description="PurM-like N-terminal" evidence="2">
    <location>
        <begin position="33"/>
        <end position="124"/>
    </location>
</feature>
<dbReference type="SUPFAM" id="SSF56042">
    <property type="entry name" value="PurM C-terminal domain-like"/>
    <property type="match status" value="1"/>
</dbReference>
<dbReference type="PIRSF" id="PIRSF005303">
    <property type="entry name" value="Thiam_monoph_kin"/>
    <property type="match status" value="1"/>
</dbReference>
<keyword evidence="4" id="KW-1185">Reference proteome</keyword>
<evidence type="ECO:0000313" key="4">
    <source>
        <dbReference type="Proteomes" id="UP000256514"/>
    </source>
</evidence>
<evidence type="ECO:0000256" key="1">
    <source>
        <dbReference type="ARBA" id="ARBA00022977"/>
    </source>
</evidence>
<evidence type="ECO:0000313" key="3">
    <source>
        <dbReference type="EMBL" id="RDU65820.1"/>
    </source>
</evidence>
<dbReference type="NCBIfam" id="NF004354">
    <property type="entry name" value="PRK05731.2-3"/>
    <property type="match status" value="1"/>
</dbReference>
<evidence type="ECO:0000259" key="2">
    <source>
        <dbReference type="Pfam" id="PF00586"/>
    </source>
</evidence>
<dbReference type="Pfam" id="PF00586">
    <property type="entry name" value="AIRS"/>
    <property type="match status" value="1"/>
</dbReference>
<organism evidence="3 4">
    <name type="scientific">Helicobacter equorum</name>
    <dbReference type="NCBI Taxonomy" id="361872"/>
    <lineage>
        <taxon>Bacteria</taxon>
        <taxon>Pseudomonadati</taxon>
        <taxon>Campylobacterota</taxon>
        <taxon>Epsilonproteobacteria</taxon>
        <taxon>Campylobacterales</taxon>
        <taxon>Helicobacteraceae</taxon>
        <taxon>Helicobacter</taxon>
    </lineage>
</organism>
<dbReference type="Gene3D" id="3.90.650.10">
    <property type="entry name" value="PurM-like C-terminal domain"/>
    <property type="match status" value="1"/>
</dbReference>
<protein>
    <submittedName>
        <fullName evidence="3">Thiamine-phosphate kinase</fullName>
    </submittedName>
</protein>
<dbReference type="SUPFAM" id="SSF55326">
    <property type="entry name" value="PurM N-terminal domain-like"/>
    <property type="match status" value="1"/>
</dbReference>
<gene>
    <name evidence="3" type="ORF">CQA54_08325</name>
</gene>
<dbReference type="InterPro" id="IPR016188">
    <property type="entry name" value="PurM-like_N"/>
</dbReference>
<reference evidence="3 4" key="1">
    <citation type="submission" date="2018-04" db="EMBL/GenBank/DDBJ databases">
        <title>Novel Campyloabacter and Helicobacter Species and Strains.</title>
        <authorList>
            <person name="Mannion A.J."/>
            <person name="Shen Z."/>
            <person name="Fox J.G."/>
        </authorList>
    </citation>
    <scope>NUCLEOTIDE SEQUENCE [LARGE SCALE GENOMIC DNA]</scope>
    <source>
        <strain evidence="3 4">MIT 12-6600</strain>
    </source>
</reference>
<keyword evidence="1" id="KW-0784">Thiamine biosynthesis</keyword>
<dbReference type="AlphaFoldDB" id="A0A3D8ILC7"/>